<dbReference type="PANTHER" id="PTHR42957">
    <property type="entry name" value="HELICASE MJ1565-RELATED"/>
    <property type="match status" value="1"/>
</dbReference>
<dbReference type="Proteomes" id="UP001325680">
    <property type="component" value="Chromosome"/>
</dbReference>
<dbReference type="Pfam" id="PF01935">
    <property type="entry name" value="DUF87"/>
    <property type="match status" value="1"/>
</dbReference>
<dbReference type="EMBL" id="CP139960">
    <property type="protein sequence ID" value="WQD39388.1"/>
    <property type="molecule type" value="Genomic_DNA"/>
</dbReference>
<name>A0ABZ0W9Y0_9BACT</name>
<evidence type="ECO:0000313" key="2">
    <source>
        <dbReference type="EMBL" id="WQD39388.1"/>
    </source>
</evidence>
<dbReference type="RefSeq" id="WP_114788838.1">
    <property type="nucleotide sequence ID" value="NZ_CP139960.1"/>
</dbReference>
<dbReference type="InterPro" id="IPR002789">
    <property type="entry name" value="HerA_central"/>
</dbReference>
<dbReference type="PANTHER" id="PTHR42957:SF1">
    <property type="entry name" value="HELICASE MJ1565-RELATED"/>
    <property type="match status" value="1"/>
</dbReference>
<dbReference type="InterPro" id="IPR027417">
    <property type="entry name" value="P-loop_NTPase"/>
</dbReference>
<feature type="domain" description="Helicase HerA central" evidence="1">
    <location>
        <begin position="167"/>
        <end position="351"/>
    </location>
</feature>
<dbReference type="SUPFAM" id="SSF52540">
    <property type="entry name" value="P-loop containing nucleoside triphosphate hydrolases"/>
    <property type="match status" value="1"/>
</dbReference>
<dbReference type="Gene3D" id="3.40.50.300">
    <property type="entry name" value="P-loop containing nucleotide triphosphate hydrolases"/>
    <property type="match status" value="2"/>
</dbReference>
<evidence type="ECO:0000259" key="1">
    <source>
        <dbReference type="Pfam" id="PF01935"/>
    </source>
</evidence>
<dbReference type="CDD" id="cd01127">
    <property type="entry name" value="TrwB_TraG_TraD_VirD4"/>
    <property type="match status" value="1"/>
</dbReference>
<evidence type="ECO:0000313" key="3">
    <source>
        <dbReference type="Proteomes" id="UP001325680"/>
    </source>
</evidence>
<proteinExistence type="predicted"/>
<keyword evidence="3" id="KW-1185">Reference proteome</keyword>
<organism evidence="2 3">
    <name type="scientific">Niabella yanshanensis</name>
    <dbReference type="NCBI Taxonomy" id="577386"/>
    <lineage>
        <taxon>Bacteria</taxon>
        <taxon>Pseudomonadati</taxon>
        <taxon>Bacteroidota</taxon>
        <taxon>Chitinophagia</taxon>
        <taxon>Chitinophagales</taxon>
        <taxon>Chitinophagaceae</taxon>
        <taxon>Niabella</taxon>
    </lineage>
</organism>
<sequence length="680" mass="77490">MTKEDKQRVIGKVVAINSDRFSVELLSGLENFNVSGFDDIHYFAQLNSYVIVPYQNYYIVAEVSGVREKDLNVPFSNPTDQILSKVQAGKFLDVLPIGTIKIKEDDVLNFDFGVSVYPTLYSDVLYIKEQELDTIFKIDRVKERRCQEKEDCKNGDCQCKDRYTALPIGKSTIFPDYEVKVDIDKFFGSHSAILGNTGSGKSCTIASMLQTLYRFDEYSATGSTFIFFDVNGEYSQAFGKIKIHNKNIEVRNFSIDQIEESNTSIQKFTLPHWFLNIEEWALLLKASEKSQLPILRNALALAVLFQSGATNAVKNHILASCITQILRDETSSPSKKDRIKSILQKFNTSEINLAVNCNNSTFHNGIQNVNCTIENCLFIHFGEMKGIQYLFGYLEQKTDEGDYKFLSSNFHLPSYQANQVFDFGLLESALDIAILYEEAHGNRQIRDYCSSLLTRFKSIKERDDFDFLTGIKSNVDPLEYIYQFLGMDAPLISNEKKAQVTVIDLNSANDETVEVISCVLSRLIFEKLRTAKQRNTYPVNLVLEEAHRYISTDSGKVFGDANKIFERIAKEGRKYGMFLLVSSQRPSELSKTVLSQCSNFIVHRIQNPEDLSHIRQITPHISETILRRMPSIPTQHALIFGHAVNLPTTFVVNEANPKPKSDNNEISKNWFREKEFNVDL</sequence>
<reference evidence="2 3" key="1">
    <citation type="submission" date="2023-12" db="EMBL/GenBank/DDBJ databases">
        <title>Genome sequencing and assembly of bacterial species from a model synthetic community.</title>
        <authorList>
            <person name="Hogle S.L."/>
        </authorList>
    </citation>
    <scope>NUCLEOTIDE SEQUENCE [LARGE SCALE GENOMIC DNA]</scope>
    <source>
        <strain evidence="2 3">HAMBI_3031</strain>
    </source>
</reference>
<accession>A0ABZ0W9Y0</accession>
<gene>
    <name evidence="2" type="ORF">U0035_04415</name>
</gene>
<protein>
    <submittedName>
        <fullName evidence="2">DUF87 domain-containing protein</fullName>
    </submittedName>
</protein>
<dbReference type="InterPro" id="IPR008571">
    <property type="entry name" value="HerA-like"/>
</dbReference>